<dbReference type="Pfam" id="PF01855">
    <property type="entry name" value="POR_N"/>
    <property type="match status" value="1"/>
</dbReference>
<dbReference type="SUPFAM" id="SSF54862">
    <property type="entry name" value="4Fe-4S ferredoxins"/>
    <property type="match status" value="1"/>
</dbReference>
<comment type="function">
    <text evidence="1 14">Catalyzes the ferredoxin-dependent oxidative decarboxylation of arylpyruvates.</text>
</comment>
<dbReference type="CDD" id="cd02008">
    <property type="entry name" value="TPP_IOR_alpha"/>
    <property type="match status" value="1"/>
</dbReference>
<dbReference type="InterPro" id="IPR011766">
    <property type="entry name" value="TPP_enzyme_TPP-bd"/>
</dbReference>
<dbReference type="AlphaFoldDB" id="A0A1W1VIQ4"/>
<keyword evidence="10 14" id="KW-0408">Iron</keyword>
<feature type="domain" description="4Fe-4S ferredoxin-type" evidence="16">
    <location>
        <begin position="559"/>
        <end position="587"/>
    </location>
</feature>
<dbReference type="InterPro" id="IPR009014">
    <property type="entry name" value="Transketo_C/PFOR_II"/>
</dbReference>
<evidence type="ECO:0000256" key="3">
    <source>
        <dbReference type="ARBA" id="ARBA00012812"/>
    </source>
</evidence>
<dbReference type="PANTHER" id="PTHR43710:SF5">
    <property type="entry name" value="INDOLEPYRUVATE FERREDOXIN OXIDOREDUCTASE ALPHA SUBUNIT"/>
    <property type="match status" value="1"/>
</dbReference>
<feature type="binding site" evidence="15">
    <location>
        <position position="578"/>
    </location>
    <ligand>
        <name>[4Fe-4S] cluster</name>
        <dbReference type="ChEBI" id="CHEBI:49883"/>
        <label>1</label>
    </ligand>
</feature>
<comment type="subunit">
    <text evidence="2">Heterodimer of the IorA and IorB subunits.</text>
</comment>
<evidence type="ECO:0000256" key="10">
    <source>
        <dbReference type="ARBA" id="ARBA00023004"/>
    </source>
</evidence>
<dbReference type="SUPFAM" id="SSF52518">
    <property type="entry name" value="Thiamin diphosphate-binding fold (THDP-binding)"/>
    <property type="match status" value="2"/>
</dbReference>
<evidence type="ECO:0000256" key="12">
    <source>
        <dbReference type="ARBA" id="ARBA00030514"/>
    </source>
</evidence>
<evidence type="ECO:0000256" key="6">
    <source>
        <dbReference type="ARBA" id="ARBA00022485"/>
    </source>
</evidence>
<dbReference type="InterPro" id="IPR029061">
    <property type="entry name" value="THDP-binding"/>
</dbReference>
<reference evidence="17 18" key="1">
    <citation type="submission" date="2017-04" db="EMBL/GenBank/DDBJ databases">
        <authorList>
            <person name="Afonso C.L."/>
            <person name="Miller P.J."/>
            <person name="Scott M.A."/>
            <person name="Spackman E."/>
            <person name="Goraichik I."/>
            <person name="Dimitrov K.M."/>
            <person name="Suarez D.L."/>
            <person name="Swayne D.E."/>
        </authorList>
    </citation>
    <scope>NUCLEOTIDE SEQUENCE [LARGE SCALE GENOMIC DNA]</scope>
    <source>
        <strain evidence="17 18">DSM 11270</strain>
    </source>
</reference>
<dbReference type="PROSITE" id="PS00198">
    <property type="entry name" value="4FE4S_FER_1"/>
    <property type="match status" value="1"/>
</dbReference>
<dbReference type="STRING" id="656914.SAMN00017405_0004"/>
<dbReference type="Pfam" id="PF00037">
    <property type="entry name" value="Fer4"/>
    <property type="match status" value="1"/>
</dbReference>
<dbReference type="InterPro" id="IPR017721">
    <property type="entry name" value="IorA"/>
</dbReference>
<dbReference type="Pfam" id="PF02775">
    <property type="entry name" value="TPP_enzyme_C"/>
    <property type="match status" value="1"/>
</dbReference>
<dbReference type="PROSITE" id="PS51379">
    <property type="entry name" value="4FE4S_FER_2"/>
    <property type="match status" value="2"/>
</dbReference>
<dbReference type="InterPro" id="IPR002880">
    <property type="entry name" value="Pyrv_Fd/Flavodoxin_OxRdtase_N"/>
</dbReference>
<evidence type="ECO:0000256" key="15">
    <source>
        <dbReference type="PIRSR" id="PIRSR006439-50"/>
    </source>
</evidence>
<evidence type="ECO:0000313" key="18">
    <source>
        <dbReference type="Proteomes" id="UP000192731"/>
    </source>
</evidence>
<evidence type="ECO:0000256" key="7">
    <source>
        <dbReference type="ARBA" id="ARBA00022723"/>
    </source>
</evidence>
<feature type="binding site" evidence="15">
    <location>
        <position position="568"/>
    </location>
    <ligand>
        <name>[4Fe-4S] cluster</name>
        <dbReference type="ChEBI" id="CHEBI:49883"/>
        <label>2</label>
    </ligand>
</feature>
<evidence type="ECO:0000256" key="11">
    <source>
        <dbReference type="ARBA" id="ARBA00023014"/>
    </source>
</evidence>
<feature type="binding site" evidence="15">
    <location>
        <position position="574"/>
    </location>
    <ligand>
        <name>[4Fe-4S] cluster</name>
        <dbReference type="ChEBI" id="CHEBI:49883"/>
        <label>2</label>
    </ligand>
</feature>
<dbReference type="GO" id="GO:0046872">
    <property type="term" value="F:metal ion binding"/>
    <property type="evidence" value="ECO:0007669"/>
    <property type="project" value="UniProtKB-UniRule"/>
</dbReference>
<dbReference type="FunFam" id="3.40.50.970:FF:000039">
    <property type="entry name" value="Indolepyruvate oxidoreductase subunit IorA"/>
    <property type="match status" value="1"/>
</dbReference>
<keyword evidence="8 14" id="KW-0249">Electron transport</keyword>
<keyword evidence="11 14" id="KW-0411">Iron-sulfur</keyword>
<dbReference type="Gene3D" id="3.30.70.20">
    <property type="match status" value="1"/>
</dbReference>
<dbReference type="CDD" id="cd07034">
    <property type="entry name" value="TPP_PYR_PFOR_IOR-alpha_like"/>
    <property type="match status" value="1"/>
</dbReference>
<keyword evidence="7 14" id="KW-0479">Metal-binding</keyword>
<evidence type="ECO:0000256" key="5">
    <source>
        <dbReference type="ARBA" id="ARBA00022448"/>
    </source>
</evidence>
<dbReference type="InterPro" id="IPR045025">
    <property type="entry name" value="HACL1-like"/>
</dbReference>
<evidence type="ECO:0000256" key="4">
    <source>
        <dbReference type="ARBA" id="ARBA00017710"/>
    </source>
</evidence>
<evidence type="ECO:0000313" key="17">
    <source>
        <dbReference type="EMBL" id="SMB93242.1"/>
    </source>
</evidence>
<feature type="binding site" evidence="15">
    <location>
        <position position="551"/>
    </location>
    <ligand>
        <name>[4Fe-4S] cluster</name>
        <dbReference type="ChEBI" id="CHEBI:49883"/>
        <label>2</label>
    </ligand>
</feature>
<comment type="catalytic activity">
    <reaction evidence="13 14">
        <text>indole-3-pyruvate + 2 oxidized [2Fe-2S]-[ferredoxin] + CoA = (indol-3-yl)acetyl-CoA + 2 reduced [2Fe-2S]-[ferredoxin] + CO2 + H(+)</text>
        <dbReference type="Rhea" id="RHEA:12645"/>
        <dbReference type="Rhea" id="RHEA-COMP:10000"/>
        <dbReference type="Rhea" id="RHEA-COMP:10001"/>
        <dbReference type="ChEBI" id="CHEBI:15378"/>
        <dbReference type="ChEBI" id="CHEBI:16526"/>
        <dbReference type="ChEBI" id="CHEBI:17640"/>
        <dbReference type="ChEBI" id="CHEBI:33737"/>
        <dbReference type="ChEBI" id="CHEBI:33738"/>
        <dbReference type="ChEBI" id="CHEBI:57271"/>
        <dbReference type="ChEBI" id="CHEBI:57287"/>
        <dbReference type="EC" id="1.2.7.8"/>
    </reaction>
</comment>
<dbReference type="InterPro" id="IPR017900">
    <property type="entry name" value="4Fe4S_Fe_S_CS"/>
</dbReference>
<keyword evidence="9 14" id="KW-0560">Oxidoreductase</keyword>
<dbReference type="PIRSF" id="PIRSF006439">
    <property type="entry name" value="Indolepyruvate_ferr_oxidored"/>
    <property type="match status" value="1"/>
</dbReference>
<keyword evidence="18" id="KW-1185">Reference proteome</keyword>
<evidence type="ECO:0000256" key="13">
    <source>
        <dbReference type="ARBA" id="ARBA00048332"/>
    </source>
</evidence>
<name>A0A1W1VIQ4_DESTI</name>
<feature type="binding site" evidence="15">
    <location>
        <position position="543"/>
    </location>
    <ligand>
        <name>[4Fe-4S] cluster</name>
        <dbReference type="ChEBI" id="CHEBI:49883"/>
        <label>1</label>
    </ligand>
</feature>
<feature type="binding site" evidence="15">
    <location>
        <position position="546"/>
    </location>
    <ligand>
        <name>[4Fe-4S] cluster</name>
        <dbReference type="ChEBI" id="CHEBI:49883"/>
        <label>1</label>
    </ligand>
</feature>
<evidence type="ECO:0000256" key="1">
    <source>
        <dbReference type="ARBA" id="ARBA00002995"/>
    </source>
</evidence>
<dbReference type="NCBIfam" id="TIGR03336">
    <property type="entry name" value="IOR_alpha"/>
    <property type="match status" value="1"/>
</dbReference>
<feature type="binding site" evidence="15">
    <location>
        <position position="540"/>
    </location>
    <ligand>
        <name>[4Fe-4S] cluster</name>
        <dbReference type="ChEBI" id="CHEBI:49883"/>
        <label>1</label>
    </ligand>
</feature>
<evidence type="ECO:0000256" key="2">
    <source>
        <dbReference type="ARBA" id="ARBA00011238"/>
    </source>
</evidence>
<dbReference type="GO" id="GO:0051539">
    <property type="term" value="F:4 iron, 4 sulfur cluster binding"/>
    <property type="evidence" value="ECO:0007669"/>
    <property type="project" value="UniProtKB-UniRule"/>
</dbReference>
<protein>
    <recommendedName>
        <fullName evidence="4 14">Indolepyruvate oxidoreductase subunit IorA</fullName>
        <shortName evidence="14">IOR</shortName>
        <ecNumber evidence="3 14">1.2.7.8</ecNumber>
    </recommendedName>
    <alternativeName>
        <fullName evidence="12 14">Indolepyruvate ferredoxin oxidoreductase subunit alpha</fullName>
    </alternativeName>
</protein>
<evidence type="ECO:0000256" key="14">
    <source>
        <dbReference type="PIRNR" id="PIRNR006439"/>
    </source>
</evidence>
<dbReference type="InterPro" id="IPR017896">
    <property type="entry name" value="4Fe4S_Fe-S-bd"/>
</dbReference>
<dbReference type="EMBL" id="FWWT01000022">
    <property type="protein sequence ID" value="SMB93242.1"/>
    <property type="molecule type" value="Genomic_DNA"/>
</dbReference>
<keyword evidence="5 14" id="KW-0813">Transport</keyword>
<keyword evidence="17" id="KW-0670">Pyruvate</keyword>
<evidence type="ECO:0000259" key="16">
    <source>
        <dbReference type="PROSITE" id="PS51379"/>
    </source>
</evidence>
<comment type="cofactor">
    <cofactor evidence="14 15">
        <name>[4Fe-4S] cluster</name>
        <dbReference type="ChEBI" id="CHEBI:49883"/>
    </cofactor>
    <text evidence="14 15">Binds 2 [4Fe-4S] clusters. In this family the first cluster has a non-standard and varying [4Fe-4S] binding motif CX(2)CX(2)CX(4-5)CP.</text>
</comment>
<feature type="domain" description="4Fe-4S ferredoxin-type" evidence="16">
    <location>
        <begin position="531"/>
        <end position="558"/>
    </location>
</feature>
<evidence type="ECO:0000256" key="8">
    <source>
        <dbReference type="ARBA" id="ARBA00022982"/>
    </source>
</evidence>
<dbReference type="GO" id="GO:0030976">
    <property type="term" value="F:thiamine pyrophosphate binding"/>
    <property type="evidence" value="ECO:0007669"/>
    <property type="project" value="InterPro"/>
</dbReference>
<dbReference type="Gene3D" id="3.40.50.970">
    <property type="match status" value="2"/>
</dbReference>
<dbReference type="EC" id="1.2.7.8" evidence="3 14"/>
<proteinExistence type="predicted"/>
<sequence length="587" mass="64018">MTIENNERKVVAMKNLLTGNEAIARGAWEAGVNVVTAYPGTPSTEITKNAACYEEIYAEWSPNEKVALEVGIGASIAGARVLVAMKHVGVNVAADPLLTFAYTGVNGGLVLVSADDPGMHSSQNEQDNRYYGKMAKIPILEPANSQEAKDYTKLAFEISEKFDTPVILRITTRVAHSQSLVELSERTNVDLKEYVKNPAKYIMTPANARNRHVYVEDRLLKLKEYNETNAINKIEWASKKIGIITSGISYQYIKEVLKDVSIMKIGMSFPLPTDLITDFASQVEEVYVIEELEPFIEDSLKVLGIKVIGKEVFSNIGEIHAETIAEKILDQKPEHLESDDIPVRPPVLCPGCPHRGVFYVLNKLKVVVTGDIGCYTLGSAPPLSSMDTTICMGASIGTALGMEKARGKEFAQNLVAVIGDSTFIHSGITGLIDVVYNKGTTTTLILDNRITGMTGHQHNPVSGFTIKGEPTKEVNLELLVKAVGIERVVTIDPFDLKGLEETLKSELKIDEPSVIICRRPCALIEKKKDVKPLKVNLDECIGCKMCLKLGCPGIVKVDDKVRINPTQCNGCGLCATVCPKGAIKGDN</sequence>
<organism evidence="17 18">
    <name type="scientific">Desulfonispora thiosulfatigenes DSM 11270</name>
    <dbReference type="NCBI Taxonomy" id="656914"/>
    <lineage>
        <taxon>Bacteria</taxon>
        <taxon>Bacillati</taxon>
        <taxon>Bacillota</taxon>
        <taxon>Clostridia</taxon>
        <taxon>Eubacteriales</taxon>
        <taxon>Peptococcaceae</taxon>
        <taxon>Desulfonispora</taxon>
    </lineage>
</organism>
<gene>
    <name evidence="17" type="ORF">SAMN00017405_0004</name>
</gene>
<feature type="binding site" evidence="15">
    <location>
        <position position="571"/>
    </location>
    <ligand>
        <name>[4Fe-4S] cluster</name>
        <dbReference type="ChEBI" id="CHEBI:49883"/>
        <label>2</label>
    </ligand>
</feature>
<dbReference type="GO" id="GO:0043805">
    <property type="term" value="F:indolepyruvate ferredoxin oxidoreductase activity"/>
    <property type="evidence" value="ECO:0007669"/>
    <property type="project" value="UniProtKB-UniRule"/>
</dbReference>
<dbReference type="SUPFAM" id="SSF52922">
    <property type="entry name" value="TK C-terminal domain-like"/>
    <property type="match status" value="1"/>
</dbReference>
<dbReference type="PANTHER" id="PTHR43710">
    <property type="entry name" value="2-HYDROXYACYL-COA LYASE"/>
    <property type="match status" value="1"/>
</dbReference>
<evidence type="ECO:0000256" key="9">
    <source>
        <dbReference type="ARBA" id="ARBA00023002"/>
    </source>
</evidence>
<dbReference type="Proteomes" id="UP000192731">
    <property type="component" value="Unassembled WGS sequence"/>
</dbReference>
<keyword evidence="6 14" id="KW-0004">4Fe-4S</keyword>
<accession>A0A1W1VIQ4</accession>